<feature type="transmembrane region" description="Helical" evidence="1">
    <location>
        <begin position="38"/>
        <end position="55"/>
    </location>
</feature>
<dbReference type="EMBL" id="MUZR01000059">
    <property type="protein sequence ID" value="OOC09157.1"/>
    <property type="molecule type" value="Genomic_DNA"/>
</dbReference>
<keyword evidence="1" id="KW-0472">Membrane</keyword>
<feature type="transmembrane region" description="Helical" evidence="1">
    <location>
        <begin position="227"/>
        <end position="246"/>
    </location>
</feature>
<feature type="transmembrane region" description="Helical" evidence="1">
    <location>
        <begin position="147"/>
        <end position="168"/>
    </location>
</feature>
<protein>
    <submittedName>
        <fullName evidence="2">Uncharacterized protein</fullName>
    </submittedName>
</protein>
<proteinExistence type="predicted"/>
<feature type="non-terminal residue" evidence="2">
    <location>
        <position position="261"/>
    </location>
</feature>
<evidence type="ECO:0000313" key="2">
    <source>
        <dbReference type="EMBL" id="OOC09157.1"/>
    </source>
</evidence>
<dbReference type="Proteomes" id="UP000189177">
    <property type="component" value="Unassembled WGS sequence"/>
</dbReference>
<sequence>MTGVRPNTMRSLLLLLAAAGVLGGSVQLLPVLPCWLAILPMAVVAGVIGHGLFEFRKTRRRAWARQYLREDGALARWVRPGLLMRLVSAGVGFLLAILLLVQLDRWASPQWVLLAINVPVFLFLAVRARRWLEPEVLPQWLEPLSRVLAVRLNVVILTPFLVILDFIAEQTYYRGEPYERVLETVATSPGWNCHLLDPVLRAMVYVTELSYWVMQNLVGSVETGGPWVLVAWILVFLASLGAAWAWSRLLMGLCYLSGPGC</sequence>
<organism evidence="2 3">
    <name type="scientific">Thioalkalivibrio halophilus</name>
    <dbReference type="NCBI Taxonomy" id="252474"/>
    <lineage>
        <taxon>Bacteria</taxon>
        <taxon>Pseudomonadati</taxon>
        <taxon>Pseudomonadota</taxon>
        <taxon>Gammaproteobacteria</taxon>
        <taxon>Chromatiales</taxon>
        <taxon>Ectothiorhodospiraceae</taxon>
        <taxon>Thioalkalivibrio</taxon>
    </lineage>
</organism>
<accession>A0A1V2ZVJ3</accession>
<keyword evidence="3" id="KW-1185">Reference proteome</keyword>
<evidence type="ECO:0000313" key="3">
    <source>
        <dbReference type="Proteomes" id="UP000189177"/>
    </source>
</evidence>
<evidence type="ECO:0000256" key="1">
    <source>
        <dbReference type="SAM" id="Phobius"/>
    </source>
</evidence>
<dbReference type="OrthoDB" id="6876685at2"/>
<feature type="transmembrane region" description="Helical" evidence="1">
    <location>
        <begin position="82"/>
        <end position="103"/>
    </location>
</feature>
<dbReference type="RefSeq" id="WP_077244817.1">
    <property type="nucleotide sequence ID" value="NZ_MUZR01000059.1"/>
</dbReference>
<keyword evidence="1" id="KW-0812">Transmembrane</keyword>
<comment type="caution">
    <text evidence="2">The sequence shown here is derived from an EMBL/GenBank/DDBJ whole genome shotgun (WGS) entry which is preliminary data.</text>
</comment>
<gene>
    <name evidence="2" type="ORF">B1A74_12530</name>
</gene>
<feature type="transmembrane region" description="Helical" evidence="1">
    <location>
        <begin position="109"/>
        <end position="126"/>
    </location>
</feature>
<keyword evidence="1" id="KW-1133">Transmembrane helix</keyword>
<dbReference type="AlphaFoldDB" id="A0A1V2ZVJ3"/>
<name>A0A1V2ZVJ3_9GAMM</name>
<reference evidence="2 3" key="1">
    <citation type="submission" date="2017-02" db="EMBL/GenBank/DDBJ databases">
        <title>Genomic diversity within the haloalkaliphilic genus Thioalkalivibrio.</title>
        <authorList>
            <person name="Ahn A.-C."/>
            <person name="Meier-Kolthoff J."/>
            <person name="Overmars L."/>
            <person name="Richter M."/>
            <person name="Woyke T."/>
            <person name="Sorokin D.Y."/>
            <person name="Muyzer G."/>
        </authorList>
    </citation>
    <scope>NUCLEOTIDE SEQUENCE [LARGE SCALE GENOMIC DNA]</scope>
    <source>
        <strain evidence="2 3">HL17</strain>
    </source>
</reference>